<accession>A0A840AJY4</accession>
<feature type="domain" description="Nucleoside phosphorylase" evidence="1">
    <location>
        <begin position="36"/>
        <end position="161"/>
    </location>
</feature>
<dbReference type="GO" id="GO:0019284">
    <property type="term" value="P:L-methionine salvage from S-adenosylmethionine"/>
    <property type="evidence" value="ECO:0007669"/>
    <property type="project" value="TreeGrafter"/>
</dbReference>
<dbReference type="InterPro" id="IPR000845">
    <property type="entry name" value="Nucleoside_phosphorylase_d"/>
</dbReference>
<dbReference type="Proteomes" id="UP000553193">
    <property type="component" value="Unassembled WGS sequence"/>
</dbReference>
<gene>
    <name evidence="2" type="ORF">GGQ83_003911</name>
</gene>
<comment type="caution">
    <text evidence="2">The sequence shown here is derived from an EMBL/GenBank/DDBJ whole genome shotgun (WGS) entry which is preliminary data.</text>
</comment>
<dbReference type="GO" id="GO:0005829">
    <property type="term" value="C:cytosol"/>
    <property type="evidence" value="ECO:0007669"/>
    <property type="project" value="TreeGrafter"/>
</dbReference>
<dbReference type="PANTHER" id="PTHR46832">
    <property type="entry name" value="5'-METHYLTHIOADENOSINE/S-ADENOSYLHOMOCYSTEINE NUCLEOSIDASE"/>
    <property type="match status" value="1"/>
</dbReference>
<dbReference type="GO" id="GO:0008930">
    <property type="term" value="F:methylthioadenosine nucleosidase activity"/>
    <property type="evidence" value="ECO:0007669"/>
    <property type="project" value="TreeGrafter"/>
</dbReference>
<organism evidence="2 3">
    <name type="scientific">Roseococcus suduntuyensis</name>
    <dbReference type="NCBI Taxonomy" id="455361"/>
    <lineage>
        <taxon>Bacteria</taxon>
        <taxon>Pseudomonadati</taxon>
        <taxon>Pseudomonadota</taxon>
        <taxon>Alphaproteobacteria</taxon>
        <taxon>Acetobacterales</taxon>
        <taxon>Roseomonadaceae</taxon>
        <taxon>Roseococcus</taxon>
    </lineage>
</organism>
<dbReference type="Pfam" id="PF01048">
    <property type="entry name" value="PNP_UDP_1"/>
    <property type="match status" value="1"/>
</dbReference>
<reference evidence="2 3" key="1">
    <citation type="submission" date="2020-08" db="EMBL/GenBank/DDBJ databases">
        <title>Genomic Encyclopedia of Type Strains, Phase IV (KMG-IV): sequencing the most valuable type-strain genomes for metagenomic binning, comparative biology and taxonomic classification.</title>
        <authorList>
            <person name="Goeker M."/>
        </authorList>
    </citation>
    <scope>NUCLEOTIDE SEQUENCE [LARGE SCALE GENOMIC DNA]</scope>
    <source>
        <strain evidence="2 3">DSM 19979</strain>
    </source>
</reference>
<proteinExistence type="predicted"/>
<protein>
    <submittedName>
        <fullName evidence="2">Hopanoid-associated phosphorylase</fullName>
    </submittedName>
</protein>
<dbReference type="GO" id="GO:0008782">
    <property type="term" value="F:adenosylhomocysteine nucleosidase activity"/>
    <property type="evidence" value="ECO:0007669"/>
    <property type="project" value="TreeGrafter"/>
</dbReference>
<dbReference type="InterPro" id="IPR035994">
    <property type="entry name" value="Nucleoside_phosphorylase_sf"/>
</dbReference>
<evidence type="ECO:0000313" key="3">
    <source>
        <dbReference type="Proteomes" id="UP000553193"/>
    </source>
</evidence>
<dbReference type="RefSeq" id="WP_184386666.1">
    <property type="nucleotide sequence ID" value="NZ_JACIDJ010000011.1"/>
</dbReference>
<evidence type="ECO:0000259" key="1">
    <source>
        <dbReference type="Pfam" id="PF01048"/>
    </source>
</evidence>
<dbReference type="PANTHER" id="PTHR46832:SF1">
    <property type="entry name" value="5'-METHYLTHIOADENOSINE_S-ADENOSYLHOMOCYSTEINE NUCLEOSIDASE"/>
    <property type="match status" value="1"/>
</dbReference>
<dbReference type="SUPFAM" id="SSF53167">
    <property type="entry name" value="Purine and uridine phosphorylases"/>
    <property type="match status" value="1"/>
</dbReference>
<sequence length="221" mass="21817">MLIPEGAVVAVGLASEAALLPAGTRVLVSGGDAARLAEMLEALPADVTCVLSFGIAGGLAPEARTGEVLLAGTLHAGQTFAPDATWTAALAKGTGATGTGARVVPLAASETLLADVQAKRALHAATGAHAVDMESGAVARFATTRGLPFAVLRAVADGPEDALPRAAHRALTPDGRPALGPVLAGLARRPWELPALIGLGRASARAHAALAQAISSSAKGS</sequence>
<name>A0A840AJY4_9PROT</name>
<dbReference type="AlphaFoldDB" id="A0A840AJY4"/>
<dbReference type="Gene3D" id="3.40.50.1580">
    <property type="entry name" value="Nucleoside phosphorylase domain"/>
    <property type="match status" value="1"/>
</dbReference>
<dbReference type="EMBL" id="JACIDJ010000011">
    <property type="protein sequence ID" value="MBB3900434.1"/>
    <property type="molecule type" value="Genomic_DNA"/>
</dbReference>
<dbReference type="GO" id="GO:0009116">
    <property type="term" value="P:nucleoside metabolic process"/>
    <property type="evidence" value="ECO:0007669"/>
    <property type="project" value="InterPro"/>
</dbReference>
<evidence type="ECO:0000313" key="2">
    <source>
        <dbReference type="EMBL" id="MBB3900434.1"/>
    </source>
</evidence>
<keyword evidence="3" id="KW-1185">Reference proteome</keyword>